<evidence type="ECO:0000256" key="1">
    <source>
        <dbReference type="SAM" id="Coils"/>
    </source>
</evidence>
<feature type="region of interest" description="Disordered" evidence="2">
    <location>
        <begin position="149"/>
        <end position="259"/>
    </location>
</feature>
<feature type="compositionally biased region" description="Basic and acidic residues" evidence="2">
    <location>
        <begin position="65"/>
        <end position="74"/>
    </location>
</feature>
<reference evidence="3" key="1">
    <citation type="submission" date="2021-01" db="EMBL/GenBank/DDBJ databases">
        <authorList>
            <person name="Corre E."/>
            <person name="Pelletier E."/>
            <person name="Niang G."/>
            <person name="Scheremetjew M."/>
            <person name="Finn R."/>
            <person name="Kale V."/>
            <person name="Holt S."/>
            <person name="Cochrane G."/>
            <person name="Meng A."/>
            <person name="Brown T."/>
            <person name="Cohen L."/>
        </authorList>
    </citation>
    <scope>NUCLEOTIDE SEQUENCE</scope>
    <source>
        <strain evidence="3">CCMP325</strain>
    </source>
</reference>
<organism evidence="3">
    <name type="scientific">Hanusia phi</name>
    <dbReference type="NCBI Taxonomy" id="3032"/>
    <lineage>
        <taxon>Eukaryota</taxon>
        <taxon>Cryptophyceae</taxon>
        <taxon>Pyrenomonadales</taxon>
        <taxon>Geminigeraceae</taxon>
        <taxon>Hanusia</taxon>
    </lineage>
</organism>
<dbReference type="EMBL" id="HBEO01014819">
    <property type="protein sequence ID" value="CAD8483422.1"/>
    <property type="molecule type" value="Transcribed_RNA"/>
</dbReference>
<feature type="region of interest" description="Disordered" evidence="2">
    <location>
        <begin position="43"/>
        <end position="74"/>
    </location>
</feature>
<protein>
    <submittedName>
        <fullName evidence="3">Uncharacterized protein</fullName>
    </submittedName>
</protein>
<evidence type="ECO:0000256" key="2">
    <source>
        <dbReference type="SAM" id="MobiDB-lite"/>
    </source>
</evidence>
<keyword evidence="1" id="KW-0175">Coiled coil</keyword>
<feature type="compositionally biased region" description="Polar residues" evidence="2">
    <location>
        <begin position="227"/>
        <end position="236"/>
    </location>
</feature>
<evidence type="ECO:0000313" key="3">
    <source>
        <dbReference type="EMBL" id="CAD8483422.1"/>
    </source>
</evidence>
<accession>A0A7S0EIS5</accession>
<proteinExistence type="predicted"/>
<name>A0A7S0EIS5_9CRYP</name>
<dbReference type="AlphaFoldDB" id="A0A7S0EIS5"/>
<sequence length="259" mass="28105">MSHLVQDQGSCINGSHPSTLAAFKSKLHEVGPTANTMRQVTMVSPGLMPSPPVSGAPSACQAPSSEHREGEEGSELHKIAALQKKHQQLSALRQRLETAEDQVDFYVDLFAKVQMACNVAKRMSEDVDNVSELQDCLSQLHNMLMTQAPHQEGQIQHPSRPQPSRPQPPRPQPSPAPPASDPPVPLEQAPPSRHADVVGDIMMHSRPKGAERAGATPHVRAEVKQSRLVTRQSVPDSSSPKTRSKSKVKSKSSTTTMLL</sequence>
<feature type="coiled-coil region" evidence="1">
    <location>
        <begin position="79"/>
        <end position="109"/>
    </location>
</feature>
<feature type="compositionally biased region" description="Pro residues" evidence="2">
    <location>
        <begin position="160"/>
        <end position="185"/>
    </location>
</feature>
<gene>
    <name evidence="3" type="ORF">HPHI1048_LOCUS10085</name>
</gene>